<evidence type="ECO:0000313" key="3">
    <source>
        <dbReference type="Proteomes" id="UP001295684"/>
    </source>
</evidence>
<feature type="region of interest" description="Disordered" evidence="1">
    <location>
        <begin position="247"/>
        <end position="271"/>
    </location>
</feature>
<comment type="caution">
    <text evidence="2">The sequence shown here is derived from an EMBL/GenBank/DDBJ whole genome shotgun (WGS) entry which is preliminary data.</text>
</comment>
<gene>
    <name evidence="2" type="ORF">ECRASSUSDP1_LOCUS980</name>
</gene>
<feature type="compositionally biased region" description="Basic and acidic residues" evidence="1">
    <location>
        <begin position="303"/>
        <end position="317"/>
    </location>
</feature>
<name>A0AAD1X5N3_EUPCR</name>
<protein>
    <submittedName>
        <fullName evidence="2">Uncharacterized protein</fullName>
    </submittedName>
</protein>
<dbReference type="AlphaFoldDB" id="A0AAD1X5N3"/>
<feature type="region of interest" description="Disordered" evidence="1">
    <location>
        <begin position="303"/>
        <end position="328"/>
    </location>
</feature>
<reference evidence="2" key="1">
    <citation type="submission" date="2023-07" db="EMBL/GenBank/DDBJ databases">
        <authorList>
            <consortium name="AG Swart"/>
            <person name="Singh M."/>
            <person name="Singh A."/>
            <person name="Seah K."/>
            <person name="Emmerich C."/>
        </authorList>
    </citation>
    <scope>NUCLEOTIDE SEQUENCE</scope>
    <source>
        <strain evidence="2">DP1</strain>
    </source>
</reference>
<feature type="compositionally biased region" description="Polar residues" evidence="1">
    <location>
        <begin position="247"/>
        <end position="261"/>
    </location>
</feature>
<proteinExistence type="predicted"/>
<keyword evidence="3" id="KW-1185">Reference proteome</keyword>
<accession>A0AAD1X5N3</accession>
<evidence type="ECO:0000313" key="2">
    <source>
        <dbReference type="EMBL" id="CAI2359687.1"/>
    </source>
</evidence>
<sequence>MSDFGEIKFQPRKTKNYRDSKAICNNFDKIYDTSHKYYKFFTPSSTKMTSRKSRQSSMYSNRTDNKLRKRKDYCKFFTRKDNPNRRAKPAFTNMKCVKPSKELGIKRRREERFNHKTIYNNIRKDDKFKAPNTPSVNKCSLRRGRMIPYNYQCSQSFRESRKRSVSSNNSLFQNETNLSMDHSNFGRCMRRTLRAGKDNKREIPKVILLPQEISHAVESPKKTLTSSSQARSQFVFKMKEVVSSLASSEKYSSNQHTNRAKSPTARVDSGSKNKISEFCGNKKIFGTTNEPLCASGKKYFKTQDKQEKLDKQEKPDEQDMESSACISFPPASNYTKKNEIEERIISSKISNEFSELPMDEHSPDDFRRSISLHQPRQKKFMNKISMPNKMPKPQESSEPKGPKYRMGMILIKTIQKYKMSEKKLISFFDKLIRKVEFHNLIPILNSYLPQDDSACRKNNFNSGCRKTKSPTLMTPIHMLIIQSKYHTLRYLIDKNKQFLAPQSPLSLRGAKMAFKCIISTSKAEPLNLSLSEPSLYNQTLEESINFLKGIDFNIPFSSAKTPTLHLIYKHFQISIAEDLCLRMGLNPFDRDNGKTIDMLPIYTMYEFQKEEKKVWKKCQKMYLRKRFGKKEVKVGKEFI</sequence>
<organism evidence="2 3">
    <name type="scientific">Euplotes crassus</name>
    <dbReference type="NCBI Taxonomy" id="5936"/>
    <lineage>
        <taxon>Eukaryota</taxon>
        <taxon>Sar</taxon>
        <taxon>Alveolata</taxon>
        <taxon>Ciliophora</taxon>
        <taxon>Intramacronucleata</taxon>
        <taxon>Spirotrichea</taxon>
        <taxon>Hypotrichia</taxon>
        <taxon>Euplotida</taxon>
        <taxon>Euplotidae</taxon>
        <taxon>Moneuplotes</taxon>
    </lineage>
</organism>
<evidence type="ECO:0000256" key="1">
    <source>
        <dbReference type="SAM" id="MobiDB-lite"/>
    </source>
</evidence>
<dbReference type="EMBL" id="CAMPGE010000922">
    <property type="protein sequence ID" value="CAI2359687.1"/>
    <property type="molecule type" value="Genomic_DNA"/>
</dbReference>
<dbReference type="Proteomes" id="UP001295684">
    <property type="component" value="Unassembled WGS sequence"/>
</dbReference>